<sequence length="85" mass="9333">MKQVLFLKTAISAPHATHPSHWSKYLPNSPAIVRRLNGDVGKAPAHSYGSRPGDRSNLQSDEASYRMRHSAPAGADHANSQVMHY</sequence>
<evidence type="ECO:0000313" key="2">
    <source>
        <dbReference type="EMBL" id="MBP2455959.1"/>
    </source>
</evidence>
<evidence type="ECO:0000256" key="1">
    <source>
        <dbReference type="SAM" id="MobiDB-lite"/>
    </source>
</evidence>
<comment type="caution">
    <text evidence="2">The sequence shown here is derived from an EMBL/GenBank/DDBJ whole genome shotgun (WGS) entry which is preliminary data.</text>
</comment>
<keyword evidence="3" id="KW-1185">Reference proteome</keyword>
<reference evidence="2 3" key="1">
    <citation type="submission" date="2021-03" db="EMBL/GenBank/DDBJ databases">
        <title>Sequencing the genomes of 1000 actinobacteria strains.</title>
        <authorList>
            <person name="Klenk H.-P."/>
        </authorList>
    </citation>
    <scope>NUCLEOTIDE SEQUENCE [LARGE SCALE GENOMIC DNA]</scope>
    <source>
        <strain evidence="2 3">DSM 46713</strain>
    </source>
</reference>
<organism evidence="2 3">
    <name type="scientific">Mycolicibacterium lutetiense</name>
    <dbReference type="NCBI Taxonomy" id="1641992"/>
    <lineage>
        <taxon>Bacteria</taxon>
        <taxon>Bacillati</taxon>
        <taxon>Actinomycetota</taxon>
        <taxon>Actinomycetes</taxon>
        <taxon>Mycobacteriales</taxon>
        <taxon>Mycobacteriaceae</taxon>
        <taxon>Mycolicibacterium</taxon>
    </lineage>
</organism>
<gene>
    <name evidence="2" type="ORF">JOF57_005872</name>
</gene>
<feature type="region of interest" description="Disordered" evidence="1">
    <location>
        <begin position="39"/>
        <end position="85"/>
    </location>
</feature>
<dbReference type="EMBL" id="JAGIOP010000002">
    <property type="protein sequence ID" value="MBP2455959.1"/>
    <property type="molecule type" value="Genomic_DNA"/>
</dbReference>
<protein>
    <submittedName>
        <fullName evidence="2">Uncharacterized protein</fullName>
    </submittedName>
</protein>
<name>A0ABS5A2H5_9MYCO</name>
<evidence type="ECO:0000313" key="3">
    <source>
        <dbReference type="Proteomes" id="UP000694460"/>
    </source>
</evidence>
<accession>A0ABS5A2H5</accession>
<proteinExistence type="predicted"/>
<dbReference type="Proteomes" id="UP000694460">
    <property type="component" value="Unassembled WGS sequence"/>
</dbReference>